<dbReference type="GO" id="GO:0052621">
    <property type="term" value="F:diguanylate cyclase activity"/>
    <property type="evidence" value="ECO:0007669"/>
    <property type="project" value="UniProtKB-EC"/>
</dbReference>
<feature type="transmembrane region" description="Helical" evidence="4">
    <location>
        <begin position="6"/>
        <end position="29"/>
    </location>
</feature>
<proteinExistence type="predicted"/>
<dbReference type="InterPro" id="IPR029787">
    <property type="entry name" value="Nucleotide_cyclase"/>
</dbReference>
<comment type="caution">
    <text evidence="6">The sequence shown here is derived from an EMBL/GenBank/DDBJ whole genome shotgun (WGS) entry which is preliminary data.</text>
</comment>
<feature type="domain" description="GGDEF" evidence="5">
    <location>
        <begin position="163"/>
        <end position="285"/>
    </location>
</feature>
<dbReference type="PANTHER" id="PTHR45138">
    <property type="entry name" value="REGULATORY COMPONENTS OF SENSORY TRANSDUCTION SYSTEM"/>
    <property type="match status" value="1"/>
</dbReference>
<keyword evidence="4" id="KW-1133">Transmembrane helix</keyword>
<evidence type="ECO:0000256" key="2">
    <source>
        <dbReference type="ARBA" id="ARBA00034247"/>
    </source>
</evidence>
<evidence type="ECO:0000256" key="1">
    <source>
        <dbReference type="ARBA" id="ARBA00012528"/>
    </source>
</evidence>
<comment type="catalytic activity">
    <reaction evidence="2">
        <text>2 GTP = 3',3'-c-di-GMP + 2 diphosphate</text>
        <dbReference type="Rhea" id="RHEA:24898"/>
        <dbReference type="ChEBI" id="CHEBI:33019"/>
        <dbReference type="ChEBI" id="CHEBI:37565"/>
        <dbReference type="ChEBI" id="CHEBI:58805"/>
        <dbReference type="EC" id="2.7.7.65"/>
    </reaction>
</comment>
<dbReference type="PROSITE" id="PS50887">
    <property type="entry name" value="GGDEF"/>
    <property type="match status" value="1"/>
</dbReference>
<dbReference type="GO" id="GO:0043709">
    <property type="term" value="P:cell adhesion involved in single-species biofilm formation"/>
    <property type="evidence" value="ECO:0007669"/>
    <property type="project" value="TreeGrafter"/>
</dbReference>
<organism evidence="6 7">
    <name type="scientific">Botrimarina colliarenosi</name>
    <dbReference type="NCBI Taxonomy" id="2528001"/>
    <lineage>
        <taxon>Bacteria</taxon>
        <taxon>Pseudomonadati</taxon>
        <taxon>Planctomycetota</taxon>
        <taxon>Planctomycetia</taxon>
        <taxon>Pirellulales</taxon>
        <taxon>Lacipirellulaceae</taxon>
        <taxon>Botrimarina</taxon>
    </lineage>
</organism>
<reference evidence="6 7" key="1">
    <citation type="submission" date="2019-02" db="EMBL/GenBank/DDBJ databases">
        <title>Deep-cultivation of Planctomycetes and their phenomic and genomic characterization uncovers novel biology.</title>
        <authorList>
            <person name="Wiegand S."/>
            <person name="Jogler M."/>
            <person name="Boedeker C."/>
            <person name="Pinto D."/>
            <person name="Vollmers J."/>
            <person name="Rivas-Marin E."/>
            <person name="Kohn T."/>
            <person name="Peeters S.H."/>
            <person name="Heuer A."/>
            <person name="Rast P."/>
            <person name="Oberbeckmann S."/>
            <person name="Bunk B."/>
            <person name="Jeske O."/>
            <person name="Meyerdierks A."/>
            <person name="Storesund J.E."/>
            <person name="Kallscheuer N."/>
            <person name="Luecker S."/>
            <person name="Lage O.M."/>
            <person name="Pohl T."/>
            <person name="Merkel B.J."/>
            <person name="Hornburger P."/>
            <person name="Mueller R.-W."/>
            <person name="Bruemmer F."/>
            <person name="Labrenz M."/>
            <person name="Spormann A.M."/>
            <person name="Op Den Camp H."/>
            <person name="Overmann J."/>
            <person name="Amann R."/>
            <person name="Jetten M.S.M."/>
            <person name="Mascher T."/>
            <person name="Medema M.H."/>
            <person name="Devos D.P."/>
            <person name="Kaster A.-K."/>
            <person name="Ovreas L."/>
            <person name="Rohde M."/>
            <person name="Galperin M.Y."/>
            <person name="Jogler C."/>
        </authorList>
    </citation>
    <scope>NUCLEOTIDE SEQUENCE [LARGE SCALE GENOMIC DNA]</scope>
    <source>
        <strain evidence="6 7">Pla108</strain>
    </source>
</reference>
<feature type="region of interest" description="Disordered" evidence="3">
    <location>
        <begin position="292"/>
        <end position="313"/>
    </location>
</feature>
<evidence type="ECO:0000313" key="7">
    <source>
        <dbReference type="Proteomes" id="UP000317421"/>
    </source>
</evidence>
<protein>
    <recommendedName>
        <fullName evidence="1">diguanylate cyclase</fullName>
        <ecNumber evidence="1">2.7.7.65</ecNumber>
    </recommendedName>
</protein>
<keyword evidence="7" id="KW-1185">Reference proteome</keyword>
<sequence>MNIVSVWGGGFGLPESVALGAVALIGYLFGRRTRSETPADASDEVVRASEIARQLEAVAVALRNDLAIHRSEVERFKRVVRNAGQTPDDGAWIALRDEADRVLEPTLRLVSRVASAYDQIRRQSSALARFSGGRTDSLTGLGNSRALSEMLRIELAGHSATGGQLSIAILGVHQEKGATPENRSEQQARLLQMTELLRSQLRDADVMARYGIDELVVVMPHTKLYGACIFGRRVRKLLGDAGMTISCGLAQSAPGDTAAAFLGRADSALYSARAKGQGAQFLHTGQAIREDAPQTASASIESPEIAESALQTPAQEAEVAALSDYS</sequence>
<evidence type="ECO:0000259" key="5">
    <source>
        <dbReference type="PROSITE" id="PS50887"/>
    </source>
</evidence>
<dbReference type="OrthoDB" id="244535at2"/>
<dbReference type="Pfam" id="PF00990">
    <property type="entry name" value="GGDEF"/>
    <property type="match status" value="1"/>
</dbReference>
<evidence type="ECO:0000256" key="4">
    <source>
        <dbReference type="SAM" id="Phobius"/>
    </source>
</evidence>
<dbReference type="InterPro" id="IPR050469">
    <property type="entry name" value="Diguanylate_Cyclase"/>
</dbReference>
<dbReference type="PANTHER" id="PTHR45138:SF9">
    <property type="entry name" value="DIGUANYLATE CYCLASE DGCM-RELATED"/>
    <property type="match status" value="1"/>
</dbReference>
<evidence type="ECO:0000256" key="3">
    <source>
        <dbReference type="SAM" id="MobiDB-lite"/>
    </source>
</evidence>
<dbReference type="EC" id="2.7.7.65" evidence="1"/>
<evidence type="ECO:0000313" key="6">
    <source>
        <dbReference type="EMBL" id="TWT99536.1"/>
    </source>
</evidence>
<dbReference type="Proteomes" id="UP000317421">
    <property type="component" value="Unassembled WGS sequence"/>
</dbReference>
<dbReference type="SUPFAM" id="SSF55073">
    <property type="entry name" value="Nucleotide cyclase"/>
    <property type="match status" value="1"/>
</dbReference>
<dbReference type="InterPro" id="IPR043128">
    <property type="entry name" value="Rev_trsase/Diguanyl_cyclase"/>
</dbReference>
<dbReference type="CDD" id="cd01949">
    <property type="entry name" value="GGDEF"/>
    <property type="match status" value="1"/>
</dbReference>
<dbReference type="SMART" id="SM00267">
    <property type="entry name" value="GGDEF"/>
    <property type="match status" value="1"/>
</dbReference>
<dbReference type="NCBIfam" id="TIGR00254">
    <property type="entry name" value="GGDEF"/>
    <property type="match status" value="1"/>
</dbReference>
<dbReference type="InterPro" id="IPR000160">
    <property type="entry name" value="GGDEF_dom"/>
</dbReference>
<keyword evidence="4" id="KW-0472">Membrane</keyword>
<feature type="compositionally biased region" description="Low complexity" evidence="3">
    <location>
        <begin position="296"/>
        <end position="309"/>
    </location>
</feature>
<dbReference type="GO" id="GO:0005886">
    <property type="term" value="C:plasma membrane"/>
    <property type="evidence" value="ECO:0007669"/>
    <property type="project" value="TreeGrafter"/>
</dbReference>
<gene>
    <name evidence="6" type="primary">pleD_2</name>
    <name evidence="6" type="ORF">Pla108_04790</name>
</gene>
<name>A0A5C6AJF9_9BACT</name>
<dbReference type="GO" id="GO:1902201">
    <property type="term" value="P:negative regulation of bacterial-type flagellum-dependent cell motility"/>
    <property type="evidence" value="ECO:0007669"/>
    <property type="project" value="TreeGrafter"/>
</dbReference>
<dbReference type="AlphaFoldDB" id="A0A5C6AJF9"/>
<accession>A0A5C6AJF9</accession>
<dbReference type="Gene3D" id="3.30.70.270">
    <property type="match status" value="1"/>
</dbReference>
<dbReference type="RefSeq" id="WP_146442408.1">
    <property type="nucleotide sequence ID" value="NZ_SJPR01000001.1"/>
</dbReference>
<dbReference type="EMBL" id="SJPR01000001">
    <property type="protein sequence ID" value="TWT99536.1"/>
    <property type="molecule type" value="Genomic_DNA"/>
</dbReference>
<keyword evidence="4" id="KW-0812">Transmembrane</keyword>